<dbReference type="EMBL" id="SDMP01000007">
    <property type="protein sequence ID" value="RYR49973.1"/>
    <property type="molecule type" value="Genomic_DNA"/>
</dbReference>
<feature type="domain" description="Legume lectin" evidence="3">
    <location>
        <begin position="3"/>
        <end position="234"/>
    </location>
</feature>
<dbReference type="STRING" id="3818.A0A445CGD5"/>
<dbReference type="SUPFAM" id="SSF49899">
    <property type="entry name" value="Concanavalin A-like lectins/glucanases"/>
    <property type="match status" value="1"/>
</dbReference>
<gene>
    <name evidence="4" type="ORF">Ahy_A07g036498</name>
</gene>
<dbReference type="InterPro" id="IPR019825">
    <property type="entry name" value="Lectin_legB_Mn/Ca_BS"/>
</dbReference>
<dbReference type="InterPro" id="IPR050258">
    <property type="entry name" value="Leguminous_Lectin"/>
</dbReference>
<evidence type="ECO:0000313" key="5">
    <source>
        <dbReference type="Proteomes" id="UP000289738"/>
    </source>
</evidence>
<dbReference type="PROSITE" id="PS00308">
    <property type="entry name" value="LECTIN_LEGUME_ALPHA"/>
    <property type="match status" value="1"/>
</dbReference>
<name>A0A445CGD5_ARAHY</name>
<comment type="similarity">
    <text evidence="1">Belongs to the leguminous lectin family.</text>
</comment>
<dbReference type="GO" id="GO:0030246">
    <property type="term" value="F:carbohydrate binding"/>
    <property type="evidence" value="ECO:0007669"/>
    <property type="project" value="UniProtKB-KW"/>
</dbReference>
<dbReference type="InterPro" id="IPR000985">
    <property type="entry name" value="Lectin_LegA_CS"/>
</dbReference>
<organism evidence="4 5">
    <name type="scientific">Arachis hypogaea</name>
    <name type="common">Peanut</name>
    <dbReference type="NCBI Taxonomy" id="3818"/>
    <lineage>
        <taxon>Eukaryota</taxon>
        <taxon>Viridiplantae</taxon>
        <taxon>Streptophyta</taxon>
        <taxon>Embryophyta</taxon>
        <taxon>Tracheophyta</taxon>
        <taxon>Spermatophyta</taxon>
        <taxon>Magnoliopsida</taxon>
        <taxon>eudicotyledons</taxon>
        <taxon>Gunneridae</taxon>
        <taxon>Pentapetalae</taxon>
        <taxon>rosids</taxon>
        <taxon>fabids</taxon>
        <taxon>Fabales</taxon>
        <taxon>Fabaceae</taxon>
        <taxon>Papilionoideae</taxon>
        <taxon>50 kb inversion clade</taxon>
        <taxon>dalbergioids sensu lato</taxon>
        <taxon>Dalbergieae</taxon>
        <taxon>Pterocarpus clade</taxon>
        <taxon>Arachis</taxon>
    </lineage>
</organism>
<protein>
    <recommendedName>
        <fullName evidence="3">Legume lectin domain-containing protein</fullName>
    </recommendedName>
</protein>
<dbReference type="AlphaFoldDB" id="A0A445CGD5"/>
<reference evidence="4 5" key="1">
    <citation type="submission" date="2019-01" db="EMBL/GenBank/DDBJ databases">
        <title>Sequencing of cultivated peanut Arachis hypogaea provides insights into genome evolution and oil improvement.</title>
        <authorList>
            <person name="Chen X."/>
        </authorList>
    </citation>
    <scope>NUCLEOTIDE SEQUENCE [LARGE SCALE GENOMIC DNA]</scope>
    <source>
        <strain evidence="5">cv. Fuhuasheng</strain>
        <tissue evidence="4">Leaves</tissue>
    </source>
</reference>
<dbReference type="InterPro" id="IPR013320">
    <property type="entry name" value="ConA-like_dom_sf"/>
</dbReference>
<accession>A0A445CGD5</accession>
<dbReference type="Gene3D" id="2.60.120.200">
    <property type="match status" value="1"/>
</dbReference>
<dbReference type="PANTHER" id="PTHR32401:SF47">
    <property type="entry name" value="LEGUME LECTIN DOMAIN-CONTAINING PROTEIN"/>
    <property type="match status" value="1"/>
</dbReference>
<comment type="caution">
    <text evidence="4">The sequence shown here is derived from an EMBL/GenBank/DDBJ whole genome shotgun (WGS) entry which is preliminary data.</text>
</comment>
<dbReference type="InterPro" id="IPR001220">
    <property type="entry name" value="Legume_lectin_dom"/>
</dbReference>
<dbReference type="CDD" id="cd06899">
    <property type="entry name" value="lectin_legume_LecRK_Arcelin_ConA"/>
    <property type="match status" value="1"/>
</dbReference>
<dbReference type="Proteomes" id="UP000289738">
    <property type="component" value="Chromosome A07"/>
</dbReference>
<dbReference type="InterPro" id="IPR016363">
    <property type="entry name" value="L-lectin"/>
</dbReference>
<dbReference type="Pfam" id="PF00139">
    <property type="entry name" value="Lectin_legB"/>
    <property type="match status" value="1"/>
</dbReference>
<dbReference type="PROSITE" id="PS00307">
    <property type="entry name" value="LECTIN_LEGUME_BETA"/>
    <property type="match status" value="1"/>
</dbReference>
<evidence type="ECO:0000313" key="4">
    <source>
        <dbReference type="EMBL" id="RYR49973.1"/>
    </source>
</evidence>
<keyword evidence="2" id="KW-0430">Lectin</keyword>
<evidence type="ECO:0000259" key="3">
    <source>
        <dbReference type="Pfam" id="PF00139"/>
    </source>
</evidence>
<dbReference type="PANTHER" id="PTHR32401">
    <property type="entry name" value="CONCANAVALIN A-LIKE LECTIN FAMILY PROTEIN"/>
    <property type="match status" value="1"/>
</dbReference>
<proteinExistence type="inferred from homology"/>
<sequence length="278" mass="30211">MSSVSFTFNKFEPNQEDLILQGDSSISNKNVLHLTNVDQNGLPQNGSVGRALYSAPIHIFSKSALASSFETTFTFKVSQNGSNAPGDGFAFFIAPTDTTIPPNSGGKFLGLFDGPGITTDTIVAVEFDTYVNRDIEDPDFIHIGIDINSIKSSVTNRWIVQSGVVATAKISYNSVSKTLSVICSYPNAAPVTLTHNVDLNNVLPEWVRVGFSGSTGQYAQANDILSWSFRSTLTTNNIGIWVSFKLFTPVQQIMIQRYAGHFLTKSFIHLGAILGRSL</sequence>
<dbReference type="PIRSF" id="PIRSF002690">
    <property type="entry name" value="L-type_lectin_plant"/>
    <property type="match status" value="1"/>
</dbReference>
<keyword evidence="5" id="KW-1185">Reference proteome</keyword>
<evidence type="ECO:0000256" key="2">
    <source>
        <dbReference type="ARBA" id="ARBA00022734"/>
    </source>
</evidence>
<dbReference type="SMR" id="A0A445CGD5"/>
<evidence type="ECO:0000256" key="1">
    <source>
        <dbReference type="ARBA" id="ARBA00007606"/>
    </source>
</evidence>